<dbReference type="Proteomes" id="UP000008372">
    <property type="component" value="Unassembled WGS sequence"/>
</dbReference>
<organism evidence="1 2">
    <name type="scientific">Paraglaciecola agarilytica NO2</name>
    <dbReference type="NCBI Taxonomy" id="1125747"/>
    <lineage>
        <taxon>Bacteria</taxon>
        <taxon>Pseudomonadati</taxon>
        <taxon>Pseudomonadota</taxon>
        <taxon>Gammaproteobacteria</taxon>
        <taxon>Alteromonadales</taxon>
        <taxon>Alteromonadaceae</taxon>
        <taxon>Paraglaciecola</taxon>
    </lineage>
</organism>
<evidence type="ECO:0000313" key="2">
    <source>
        <dbReference type="Proteomes" id="UP000008372"/>
    </source>
</evidence>
<sequence length="39" mass="4560">MTSMKAVEVSIIAKNFVYLDIYKSLSLGFVFHESNKHRR</sequence>
<proteinExistence type="predicted"/>
<dbReference type="EMBL" id="BAEK01000005">
    <property type="protein sequence ID" value="GAC03063.1"/>
    <property type="molecule type" value="Genomic_DNA"/>
</dbReference>
<protein>
    <submittedName>
        <fullName evidence="1">Uncharacterized protein</fullName>
    </submittedName>
</protein>
<reference evidence="1 2" key="1">
    <citation type="journal article" date="2014" name="Environ. Microbiol.">
        <title>Comparative genomics of the marine bacterial genus Glaciecola reveals the high degree of genomic diversity and genomic characteristic for cold adaptation.</title>
        <authorList>
            <person name="Qin Q.L."/>
            <person name="Xie B.B."/>
            <person name="Yu Y."/>
            <person name="Shu Y.L."/>
            <person name="Rong J.C."/>
            <person name="Zhang Y.J."/>
            <person name="Zhao D.L."/>
            <person name="Chen X.L."/>
            <person name="Zhang X.Y."/>
            <person name="Chen B."/>
            <person name="Zhou B.C."/>
            <person name="Zhang Y.Z."/>
        </authorList>
    </citation>
    <scope>NUCLEOTIDE SEQUENCE [LARGE SCALE GENOMIC DNA]</scope>
    <source>
        <strain evidence="1 2">NO2</strain>
    </source>
</reference>
<evidence type="ECO:0000313" key="1">
    <source>
        <dbReference type="EMBL" id="GAC03063.1"/>
    </source>
</evidence>
<keyword evidence="2" id="KW-1185">Reference proteome</keyword>
<gene>
    <name evidence="1" type="ORF">GAGA_0198</name>
</gene>
<accession>A0ABQ0I163</accession>
<comment type="caution">
    <text evidence="1">The sequence shown here is derived from an EMBL/GenBank/DDBJ whole genome shotgun (WGS) entry which is preliminary data.</text>
</comment>
<name>A0ABQ0I163_9ALTE</name>